<evidence type="ECO:0000313" key="2">
    <source>
        <dbReference type="Proteomes" id="UP000269945"/>
    </source>
</evidence>
<comment type="caution">
    <text evidence="1">The sequence shown here is derived from an EMBL/GenBank/DDBJ whole genome shotgun (WGS) entry which is preliminary data.</text>
</comment>
<evidence type="ECO:0000313" key="1">
    <source>
        <dbReference type="EMBL" id="VCX40686.1"/>
    </source>
</evidence>
<proteinExistence type="predicted"/>
<protein>
    <submittedName>
        <fullName evidence="1">Uncharacterized protein</fullName>
    </submittedName>
</protein>
<gene>
    <name evidence="1" type="ORF">BN2614_LOCUS2</name>
</gene>
<dbReference type="AlphaFoldDB" id="A0A9X9MAH8"/>
<accession>A0A9X9MAH8</accession>
<keyword evidence="2" id="KW-1185">Reference proteome</keyword>
<dbReference type="Proteomes" id="UP000269945">
    <property type="component" value="Unassembled WGS sequence"/>
</dbReference>
<name>A0A9X9MAH8_GULGU</name>
<sequence>MVCLTITLRPFQSLATFVMSSPAIFGDRSRGQILGARADVASTPQPVHLWYMTLISLGLNLGSWCWMNQDLGQQKKDAPWLPPS</sequence>
<dbReference type="EMBL" id="CYRY02045316">
    <property type="protein sequence ID" value="VCX40686.1"/>
    <property type="molecule type" value="Genomic_DNA"/>
</dbReference>
<reference evidence="1 2" key="1">
    <citation type="submission" date="2018-10" db="EMBL/GenBank/DDBJ databases">
        <authorList>
            <person name="Ekblom R."/>
            <person name="Jareborg N."/>
        </authorList>
    </citation>
    <scope>NUCLEOTIDE SEQUENCE [LARGE SCALE GENOMIC DNA]</scope>
    <source>
        <tissue evidence="1">Muscle</tissue>
    </source>
</reference>
<organism evidence="1 2">
    <name type="scientific">Gulo gulo</name>
    <name type="common">Wolverine</name>
    <name type="synonym">Gluton</name>
    <dbReference type="NCBI Taxonomy" id="48420"/>
    <lineage>
        <taxon>Eukaryota</taxon>
        <taxon>Metazoa</taxon>
        <taxon>Chordata</taxon>
        <taxon>Craniata</taxon>
        <taxon>Vertebrata</taxon>
        <taxon>Euteleostomi</taxon>
        <taxon>Mammalia</taxon>
        <taxon>Eutheria</taxon>
        <taxon>Laurasiatheria</taxon>
        <taxon>Carnivora</taxon>
        <taxon>Caniformia</taxon>
        <taxon>Musteloidea</taxon>
        <taxon>Mustelidae</taxon>
        <taxon>Guloninae</taxon>
        <taxon>Gulo</taxon>
    </lineage>
</organism>